<dbReference type="Gene3D" id="6.10.140.1470">
    <property type="match status" value="1"/>
</dbReference>
<protein>
    <recommendedName>
        <fullName evidence="6">tRNA wybutosine-synthesizing protein 4</fullName>
        <ecNumber evidence="5">2.1.1.290</ecNumber>
        <ecNumber evidence="4">2.3.1.231</ecNumber>
    </recommendedName>
    <alternativeName>
        <fullName evidence="13">Leucine carboxyl methyltransferase 2</fullName>
    </alternativeName>
    <alternativeName>
        <fullName evidence="14">tRNA(Phe) (7-(3-amino-3-(methoxycarbonyl)propyl)wyosine(37)-N)-methoxycarbonyltransferase</fullName>
    </alternativeName>
    <alternativeName>
        <fullName evidence="12">tRNA(Phe) (7-(3-amino-3-carboxypropyl)wyosine(37)-O)-methyltransferase</fullName>
    </alternativeName>
</protein>
<comment type="catalytic activity">
    <reaction evidence="1">
        <text>7-[(3S)-3-amino-3-carboxypropyl]wyosine(37) in tRNA(Phe) + S-adenosyl-L-methionine = 7-[(3S)-(3-amino-3-methoxycarbonyl)propyl]wyosine(37) in tRNA(Phe) + S-adenosyl-L-homocysteine</text>
        <dbReference type="Rhea" id="RHEA:36903"/>
        <dbReference type="Rhea" id="RHEA-COMP:10379"/>
        <dbReference type="Rhea" id="RHEA-COMP:11844"/>
        <dbReference type="ChEBI" id="CHEBI:57856"/>
        <dbReference type="ChEBI" id="CHEBI:59789"/>
        <dbReference type="ChEBI" id="CHEBI:73543"/>
        <dbReference type="ChEBI" id="CHEBI:74275"/>
        <dbReference type="EC" id="2.1.1.290"/>
    </reaction>
</comment>
<keyword evidence="9" id="KW-0949">S-adenosyl-L-methionine</keyword>
<organism evidence="18 19">
    <name type="scientific">Diplogelasinospora grovesii</name>
    <dbReference type="NCBI Taxonomy" id="303347"/>
    <lineage>
        <taxon>Eukaryota</taxon>
        <taxon>Fungi</taxon>
        <taxon>Dikarya</taxon>
        <taxon>Ascomycota</taxon>
        <taxon>Pezizomycotina</taxon>
        <taxon>Sordariomycetes</taxon>
        <taxon>Sordariomycetidae</taxon>
        <taxon>Sordariales</taxon>
        <taxon>Diplogelasinosporaceae</taxon>
        <taxon>Diplogelasinospora</taxon>
    </lineage>
</organism>
<dbReference type="SUPFAM" id="SSF51197">
    <property type="entry name" value="Clavaminate synthase-like"/>
    <property type="match status" value="1"/>
</dbReference>
<accession>A0AAN6NMB9</accession>
<comment type="similarity">
    <text evidence="3">Belongs to the methyltransferase superfamily. LCMT family.</text>
</comment>
<comment type="function">
    <text evidence="11">Probable S-adenosyl-L-methionine-dependent methyltransferase that acts as a component of the wybutosine biosynthesis pathway. Wybutosine is a hyper modified guanosine with a tricyclic base found at the 3'-position adjacent to the anticodon of eukaryotic phenylalanine tRNA. May methylate the carboxyl group of leucine residues to form alpha-leucine ester residues.</text>
</comment>
<feature type="compositionally biased region" description="Polar residues" evidence="16">
    <location>
        <begin position="743"/>
        <end position="761"/>
    </location>
</feature>
<gene>
    <name evidence="18" type="ORF">QBC46DRAFT_444418</name>
</gene>
<evidence type="ECO:0000256" key="8">
    <source>
        <dbReference type="ARBA" id="ARBA00022679"/>
    </source>
</evidence>
<evidence type="ECO:0000256" key="9">
    <source>
        <dbReference type="ARBA" id="ARBA00022691"/>
    </source>
</evidence>
<keyword evidence="7 18" id="KW-0489">Methyltransferase</keyword>
<evidence type="ECO:0000256" key="14">
    <source>
        <dbReference type="ARBA" id="ARBA00030847"/>
    </source>
</evidence>
<dbReference type="InterPro" id="IPR029063">
    <property type="entry name" value="SAM-dependent_MTases_sf"/>
</dbReference>
<evidence type="ECO:0000256" key="6">
    <source>
        <dbReference type="ARBA" id="ARBA00018045"/>
    </source>
</evidence>
<dbReference type="EC" id="2.1.1.290" evidence="5"/>
<dbReference type="PANTHER" id="PTHR46529:SF1">
    <property type="entry name" value="TRNA WYBUTOSINE-SYNTHESIZING PROTEIN 4"/>
    <property type="match status" value="1"/>
</dbReference>
<dbReference type="GO" id="GO:0008175">
    <property type="term" value="F:tRNA methyltransferase activity"/>
    <property type="evidence" value="ECO:0007669"/>
    <property type="project" value="TreeGrafter"/>
</dbReference>
<feature type="region of interest" description="Disordered" evidence="16">
    <location>
        <begin position="741"/>
        <end position="761"/>
    </location>
</feature>
<evidence type="ECO:0000256" key="16">
    <source>
        <dbReference type="SAM" id="MobiDB-lite"/>
    </source>
</evidence>
<dbReference type="PANTHER" id="PTHR46529">
    <property type="entry name" value="TRNA WYBUTOSINE-SYNTHESIZING PROTEIN 4"/>
    <property type="match status" value="1"/>
</dbReference>
<dbReference type="Gene3D" id="2.60.120.10">
    <property type="entry name" value="Jelly Rolls"/>
    <property type="match status" value="1"/>
</dbReference>
<dbReference type="SMART" id="SM00558">
    <property type="entry name" value="JmjC"/>
    <property type="match status" value="1"/>
</dbReference>
<dbReference type="InterPro" id="IPR003347">
    <property type="entry name" value="JmjC_dom"/>
</dbReference>
<feature type="domain" description="JmjC" evidence="17">
    <location>
        <begin position="862"/>
        <end position="1020"/>
    </location>
</feature>
<evidence type="ECO:0000313" key="18">
    <source>
        <dbReference type="EMBL" id="KAK3946272.1"/>
    </source>
</evidence>
<evidence type="ECO:0000256" key="13">
    <source>
        <dbReference type="ARBA" id="ARBA00030231"/>
    </source>
</evidence>
<dbReference type="PROSITE" id="PS51184">
    <property type="entry name" value="JMJC"/>
    <property type="match status" value="1"/>
</dbReference>
<dbReference type="InterPro" id="IPR011043">
    <property type="entry name" value="Gal_Oxase/kelch_b-propeller"/>
</dbReference>
<dbReference type="SUPFAM" id="SSF50965">
    <property type="entry name" value="Galactose oxidase, central domain"/>
    <property type="match status" value="1"/>
</dbReference>
<evidence type="ECO:0000256" key="10">
    <source>
        <dbReference type="ARBA" id="ARBA00022694"/>
    </source>
</evidence>
<keyword evidence="10" id="KW-0819">tRNA processing</keyword>
<evidence type="ECO:0000256" key="5">
    <source>
        <dbReference type="ARBA" id="ARBA00012779"/>
    </source>
</evidence>
<dbReference type="AlphaFoldDB" id="A0AAN6NMB9"/>
<evidence type="ECO:0000256" key="2">
    <source>
        <dbReference type="ARBA" id="ARBA00004797"/>
    </source>
</evidence>
<evidence type="ECO:0000259" key="17">
    <source>
        <dbReference type="PROSITE" id="PS51184"/>
    </source>
</evidence>
<evidence type="ECO:0000256" key="7">
    <source>
        <dbReference type="ARBA" id="ARBA00022603"/>
    </source>
</evidence>
<feature type="region of interest" description="Disordered" evidence="16">
    <location>
        <begin position="1"/>
        <end position="41"/>
    </location>
</feature>
<evidence type="ECO:0000256" key="12">
    <source>
        <dbReference type="ARBA" id="ARBA00029750"/>
    </source>
</evidence>
<comment type="catalytic activity">
    <reaction evidence="15">
        <text>7-[(3S)-(3-amino-3-methoxycarbonyl)propyl]wyosine(37) in tRNA(Phe) + S-adenosyl-L-methionine + CO2 = wybutosine(37) in tRNA(Phe) + S-adenosyl-L-homocysteine + 2 H(+)</text>
        <dbReference type="Rhea" id="RHEA:37119"/>
        <dbReference type="Rhea" id="RHEA-COMP:11844"/>
        <dbReference type="Rhea" id="RHEA-COMP:11847"/>
        <dbReference type="ChEBI" id="CHEBI:15378"/>
        <dbReference type="ChEBI" id="CHEBI:16526"/>
        <dbReference type="ChEBI" id="CHEBI:57856"/>
        <dbReference type="ChEBI" id="CHEBI:59789"/>
        <dbReference type="ChEBI" id="CHEBI:73544"/>
        <dbReference type="ChEBI" id="CHEBI:74275"/>
        <dbReference type="EC" id="2.3.1.231"/>
    </reaction>
</comment>
<keyword evidence="19" id="KW-1185">Reference proteome</keyword>
<name>A0AAN6NMB9_9PEZI</name>
<reference evidence="19" key="1">
    <citation type="journal article" date="2023" name="Mol. Phylogenet. Evol.">
        <title>Genome-scale phylogeny and comparative genomics of the fungal order Sordariales.</title>
        <authorList>
            <person name="Hensen N."/>
            <person name="Bonometti L."/>
            <person name="Westerberg I."/>
            <person name="Brannstrom I.O."/>
            <person name="Guillou S."/>
            <person name="Cros-Aarteil S."/>
            <person name="Calhoun S."/>
            <person name="Haridas S."/>
            <person name="Kuo A."/>
            <person name="Mondo S."/>
            <person name="Pangilinan J."/>
            <person name="Riley R."/>
            <person name="LaButti K."/>
            <person name="Andreopoulos B."/>
            <person name="Lipzen A."/>
            <person name="Chen C."/>
            <person name="Yan M."/>
            <person name="Daum C."/>
            <person name="Ng V."/>
            <person name="Clum A."/>
            <person name="Steindorff A."/>
            <person name="Ohm R.A."/>
            <person name="Martin F."/>
            <person name="Silar P."/>
            <person name="Natvig D.O."/>
            <person name="Lalanne C."/>
            <person name="Gautier V."/>
            <person name="Ament-Velasquez S.L."/>
            <person name="Kruys A."/>
            <person name="Hutchinson M.I."/>
            <person name="Powell A.J."/>
            <person name="Barry K."/>
            <person name="Miller A.N."/>
            <person name="Grigoriev I.V."/>
            <person name="Debuchy R."/>
            <person name="Gladieux P."/>
            <person name="Hiltunen Thoren M."/>
            <person name="Johannesson H."/>
        </authorList>
    </citation>
    <scope>NUCLEOTIDE SEQUENCE [LARGE SCALE GENOMIC DNA]</scope>
    <source>
        <strain evidence="19">CBS 340.73</strain>
    </source>
</reference>
<dbReference type="Pfam" id="PF13621">
    <property type="entry name" value="Cupin_8"/>
    <property type="match status" value="1"/>
</dbReference>
<dbReference type="InterPro" id="IPR015915">
    <property type="entry name" value="Kelch-typ_b-propeller"/>
</dbReference>
<comment type="caution">
    <text evidence="18">The sequence shown here is derived from an EMBL/GenBank/DDBJ whole genome shotgun (WGS) entry which is preliminary data.</text>
</comment>
<dbReference type="FunFam" id="2.60.120.650:FF:000043">
    <property type="entry name" value="tRNA wybutosine-synthesizing protein 4"/>
    <property type="match status" value="1"/>
</dbReference>
<proteinExistence type="inferred from homology"/>
<dbReference type="EC" id="2.3.1.231" evidence="4"/>
<evidence type="ECO:0000256" key="3">
    <source>
        <dbReference type="ARBA" id="ARBA00010703"/>
    </source>
</evidence>
<sequence>MAKDTPPKPSPAGKPPAGGGGAVTKAPKEKAQDDQVMATNSSSIASKRSVEKFYYPDEPHFFRYFVSKLQRRSPLINRGYHLRLHVIDVLVRNFLRSSRDTKCKVVVNLGCGSDVLPWQCLTRYPEHCTPPEKVKFVDVDFPDLIQRKRATVLNTPELKNMFPGLESSAGPVVLKSDQYYQVGCDLRYLDTLQSALAEIVGGDIEECSFLFVAEVSITYMETAGADNVIRWASTVGDAEFVLLEQILPDGPGHPFASTMLTHFNKLNTPPKSVHVYPTLDSQTERFKSRGWRSVDAWTLWQAWADSDVFLSDEERKQLEEVEAFDEWEEFAIFGSHYCLVHARTISPSEEKKTVAEPRGVVDVPVKEVKVQYDEVPGQRGQRRFGAALSLTAVEGSSVEDPVVVNVMGLGTKSRLSSCDVYTTTRSEGPEGGFAFKEGGPASRMCHSLTDLDGGIALLAGGRGSPSTPMEDCWILEGGEMMWKRTHDLPFPLYRHSVIPLGRKNMALLLGGKGTDGVFGGCLLYEPDLGWIEVDIVGDVRPVPVYGAMLACLAGNGIDQFIGIYTGGLDSTKGVIADQVLDWELDITDFKKPTMKFRHLPVTRGDDARESRECRRLLTRFGASCSLLRPETLVIVGGVVDGHILHQQDEVLEYVVSEEGVKLTRRWSMTIEDGMPRPLLVGNSTAAVKDRNLLVLGGGATCFSMGTFWNKGVYTLHFDNTPGLGDDRRWAHWKTVEIVPGEARNSSTEKNATGPDSLQPGTVTPIKRVRLKASQDFAKVMKKGRPVVIEGLHLGSCASTWDLDYLVSKVGADRKVVIHESSTQAMDFNAKNFRYVTTEFGDFARRVGAGEKLYLRALSSEKPAEKPALLSEDFPALVPDFMLPPQLSAVDENLFSSVLRVSGPVNMWLHYDVMANVYCQVSGSKRLILFPPSDVEHLSFAPGASSSSIDVFASLGNSGGALSQTHPHEAVLSPGDVLYLPPLWLHTATMTPDSTNSIAVNVFFRHLEHSGSYAPGRDVYGNRDLAAYEKGRQDINRIAKSFQKLPAEAREFYLLRLADELRRKAR</sequence>
<dbReference type="Proteomes" id="UP001303473">
    <property type="component" value="Unassembled WGS sequence"/>
</dbReference>
<evidence type="ECO:0000256" key="1">
    <source>
        <dbReference type="ARBA" id="ARBA00001806"/>
    </source>
</evidence>
<dbReference type="InterPro" id="IPR007213">
    <property type="entry name" value="Ppm1/Ppm2/Tcmp"/>
</dbReference>
<dbReference type="Pfam" id="PF13418">
    <property type="entry name" value="Beta-prop_TYW4"/>
    <property type="match status" value="1"/>
</dbReference>
<evidence type="ECO:0000256" key="15">
    <source>
        <dbReference type="ARBA" id="ARBA00049250"/>
    </source>
</evidence>
<dbReference type="Gene3D" id="3.40.50.150">
    <property type="entry name" value="Vaccinia Virus protein VP39"/>
    <property type="match status" value="1"/>
</dbReference>
<dbReference type="EMBL" id="MU853752">
    <property type="protein sequence ID" value="KAK3946272.1"/>
    <property type="molecule type" value="Genomic_DNA"/>
</dbReference>
<evidence type="ECO:0000256" key="11">
    <source>
        <dbReference type="ARBA" id="ARBA00025588"/>
    </source>
</evidence>
<dbReference type="GO" id="GO:0030488">
    <property type="term" value="P:tRNA methylation"/>
    <property type="evidence" value="ECO:0007669"/>
    <property type="project" value="TreeGrafter"/>
</dbReference>
<keyword evidence="8" id="KW-0808">Transferase</keyword>
<dbReference type="InterPro" id="IPR041667">
    <property type="entry name" value="Cupin_8"/>
</dbReference>
<dbReference type="SUPFAM" id="SSF53335">
    <property type="entry name" value="S-adenosyl-L-methionine-dependent methyltransferases"/>
    <property type="match status" value="1"/>
</dbReference>
<dbReference type="InterPro" id="IPR014710">
    <property type="entry name" value="RmlC-like_jellyroll"/>
</dbReference>
<evidence type="ECO:0000313" key="19">
    <source>
        <dbReference type="Proteomes" id="UP001303473"/>
    </source>
</evidence>
<dbReference type="GO" id="GO:0031591">
    <property type="term" value="P:wybutosine biosynthetic process"/>
    <property type="evidence" value="ECO:0007669"/>
    <property type="project" value="TreeGrafter"/>
</dbReference>
<comment type="pathway">
    <text evidence="2">tRNA modification; wybutosine-tRNA(Phe) biosynthesis.</text>
</comment>
<dbReference type="Gene3D" id="2.120.10.80">
    <property type="entry name" value="Kelch-type beta propeller"/>
    <property type="match status" value="1"/>
</dbReference>
<dbReference type="Pfam" id="PF04072">
    <property type="entry name" value="LCM"/>
    <property type="match status" value="1"/>
</dbReference>
<evidence type="ECO:0000256" key="4">
    <source>
        <dbReference type="ARBA" id="ARBA00012155"/>
    </source>
</evidence>